<reference evidence="8" key="1">
    <citation type="journal article" date="2020" name="Stud. Mycol.">
        <title>101 Dothideomycetes genomes: a test case for predicting lifestyles and emergence of pathogens.</title>
        <authorList>
            <person name="Haridas S."/>
            <person name="Albert R."/>
            <person name="Binder M."/>
            <person name="Bloem J."/>
            <person name="Labutti K."/>
            <person name="Salamov A."/>
            <person name="Andreopoulos B."/>
            <person name="Baker S."/>
            <person name="Barry K."/>
            <person name="Bills G."/>
            <person name="Bluhm B."/>
            <person name="Cannon C."/>
            <person name="Castanera R."/>
            <person name="Culley D."/>
            <person name="Daum C."/>
            <person name="Ezra D."/>
            <person name="Gonzalez J."/>
            <person name="Henrissat B."/>
            <person name="Kuo A."/>
            <person name="Liang C."/>
            <person name="Lipzen A."/>
            <person name="Lutzoni F."/>
            <person name="Magnuson J."/>
            <person name="Mondo S."/>
            <person name="Nolan M."/>
            <person name="Ohm R."/>
            <person name="Pangilinan J."/>
            <person name="Park H.-J."/>
            <person name="Ramirez L."/>
            <person name="Alfaro M."/>
            <person name="Sun H."/>
            <person name="Tritt A."/>
            <person name="Yoshinaga Y."/>
            <person name="Zwiers L.-H."/>
            <person name="Turgeon B."/>
            <person name="Goodwin S."/>
            <person name="Spatafora J."/>
            <person name="Crous P."/>
            <person name="Grigoriev I."/>
        </authorList>
    </citation>
    <scope>NUCLEOTIDE SEQUENCE</scope>
    <source>
        <strain evidence="8">ATCC 16933</strain>
    </source>
</reference>
<proteinExistence type="predicted"/>
<dbReference type="GO" id="GO:0043565">
    <property type="term" value="F:sequence-specific DNA binding"/>
    <property type="evidence" value="ECO:0007669"/>
    <property type="project" value="TreeGrafter"/>
</dbReference>
<dbReference type="InterPro" id="IPR036236">
    <property type="entry name" value="Znf_C2H2_sf"/>
</dbReference>
<feature type="region of interest" description="Disordered" evidence="6">
    <location>
        <begin position="1"/>
        <end position="20"/>
    </location>
</feature>
<dbReference type="PANTHER" id="PTHR24408:SF61">
    <property type="entry name" value="E3 SUMO-PROTEIN LIGASE ZNF451"/>
    <property type="match status" value="1"/>
</dbReference>
<accession>A0A6A6P708</accession>
<keyword evidence="2" id="KW-0677">Repeat</keyword>
<evidence type="ECO:0000256" key="3">
    <source>
        <dbReference type="ARBA" id="ARBA00022771"/>
    </source>
</evidence>
<dbReference type="Gene3D" id="3.30.160.60">
    <property type="entry name" value="Classic Zinc Finger"/>
    <property type="match status" value="3"/>
</dbReference>
<dbReference type="SUPFAM" id="SSF57667">
    <property type="entry name" value="beta-beta-alpha zinc fingers"/>
    <property type="match status" value="2"/>
</dbReference>
<keyword evidence="3 5" id="KW-0863">Zinc-finger</keyword>
<evidence type="ECO:0000256" key="5">
    <source>
        <dbReference type="PROSITE-ProRule" id="PRU00042"/>
    </source>
</evidence>
<dbReference type="SMART" id="SM00355">
    <property type="entry name" value="ZnF_C2H2"/>
    <property type="match status" value="8"/>
</dbReference>
<feature type="domain" description="C2H2-type" evidence="7">
    <location>
        <begin position="210"/>
        <end position="239"/>
    </location>
</feature>
<sequence length="362" mass="41651">MTAGVGSLPPQSERILASNAPPVVNQPEFHSVPWLDPTSIKPMTSERSIISNTMDNEPDSTVLNQCSYCNQIFDSTSLLVPHVNLHHKCRICDSKFHKAEERELHEKQHTCCGCNTTFRSIEECNEHQLSHCKCDMRGSDLEDATERVRDQHGHMSCDFCEFRGHNRETVRVHEEEVHTGILHRCSECGMTADSKSKIKRHARYSGHSPYKCHQSDCIAAFSRVDVYKRHMLSHKKDARGFPCTECDRYQGPKVFKRYDHLTQHMQKTHNVHLDTSLRYISNVPVCPHKTCADYRDLSLPSLTPREMKPFKARSEWTAHMRTEHKESPFPCAEPGCDRKEGKGYFRKRDLVKHMKAVHNGGE</sequence>
<dbReference type="GO" id="GO:0005634">
    <property type="term" value="C:nucleus"/>
    <property type="evidence" value="ECO:0007669"/>
    <property type="project" value="TreeGrafter"/>
</dbReference>
<dbReference type="PANTHER" id="PTHR24408">
    <property type="entry name" value="ZINC FINGER PROTEIN"/>
    <property type="match status" value="1"/>
</dbReference>
<feature type="domain" description="C2H2-type" evidence="7">
    <location>
        <begin position="183"/>
        <end position="212"/>
    </location>
</feature>
<gene>
    <name evidence="8" type="ORF">BDY21DRAFT_338659</name>
</gene>
<organism evidence="8 9">
    <name type="scientific">Lineolata rhizophorae</name>
    <dbReference type="NCBI Taxonomy" id="578093"/>
    <lineage>
        <taxon>Eukaryota</taxon>
        <taxon>Fungi</taxon>
        <taxon>Dikarya</taxon>
        <taxon>Ascomycota</taxon>
        <taxon>Pezizomycotina</taxon>
        <taxon>Dothideomycetes</taxon>
        <taxon>Dothideomycetes incertae sedis</taxon>
        <taxon>Lineolatales</taxon>
        <taxon>Lineolataceae</taxon>
        <taxon>Lineolata</taxon>
    </lineage>
</organism>
<evidence type="ECO:0000259" key="7">
    <source>
        <dbReference type="PROSITE" id="PS50157"/>
    </source>
</evidence>
<evidence type="ECO:0000256" key="4">
    <source>
        <dbReference type="ARBA" id="ARBA00022833"/>
    </source>
</evidence>
<dbReference type="Pfam" id="PF00096">
    <property type="entry name" value="zf-C2H2"/>
    <property type="match status" value="1"/>
</dbReference>
<dbReference type="Pfam" id="PF26176">
    <property type="entry name" value="zf_C2H2_17_2"/>
    <property type="match status" value="1"/>
</dbReference>
<dbReference type="Proteomes" id="UP000799766">
    <property type="component" value="Unassembled WGS sequence"/>
</dbReference>
<evidence type="ECO:0000256" key="1">
    <source>
        <dbReference type="ARBA" id="ARBA00022723"/>
    </source>
</evidence>
<dbReference type="AlphaFoldDB" id="A0A6A6P708"/>
<keyword evidence="1" id="KW-0479">Metal-binding</keyword>
<evidence type="ECO:0000256" key="6">
    <source>
        <dbReference type="SAM" id="MobiDB-lite"/>
    </source>
</evidence>
<dbReference type="OrthoDB" id="2687452at2759"/>
<evidence type="ECO:0000313" key="8">
    <source>
        <dbReference type="EMBL" id="KAF2459598.1"/>
    </source>
</evidence>
<dbReference type="GO" id="GO:0008270">
    <property type="term" value="F:zinc ion binding"/>
    <property type="evidence" value="ECO:0007669"/>
    <property type="project" value="UniProtKB-KW"/>
</dbReference>
<keyword evidence="4" id="KW-0862">Zinc</keyword>
<evidence type="ECO:0000256" key="2">
    <source>
        <dbReference type="ARBA" id="ARBA00022737"/>
    </source>
</evidence>
<dbReference type="GO" id="GO:0000981">
    <property type="term" value="F:DNA-binding transcription factor activity, RNA polymerase II-specific"/>
    <property type="evidence" value="ECO:0007669"/>
    <property type="project" value="TreeGrafter"/>
</dbReference>
<name>A0A6A6P708_9PEZI</name>
<dbReference type="InterPro" id="IPR059095">
    <property type="entry name" value="Znf_C2H2_17_2nd"/>
</dbReference>
<keyword evidence="9" id="KW-1185">Reference proteome</keyword>
<dbReference type="PROSITE" id="PS50157">
    <property type="entry name" value="ZINC_FINGER_C2H2_2"/>
    <property type="match status" value="2"/>
</dbReference>
<dbReference type="EMBL" id="MU001675">
    <property type="protein sequence ID" value="KAF2459598.1"/>
    <property type="molecule type" value="Genomic_DNA"/>
</dbReference>
<evidence type="ECO:0000313" key="9">
    <source>
        <dbReference type="Proteomes" id="UP000799766"/>
    </source>
</evidence>
<dbReference type="InterPro" id="IPR013087">
    <property type="entry name" value="Znf_C2H2_type"/>
</dbReference>
<dbReference type="PROSITE" id="PS00028">
    <property type="entry name" value="ZINC_FINGER_C2H2_1"/>
    <property type="match status" value="3"/>
</dbReference>
<protein>
    <recommendedName>
        <fullName evidence="7">C2H2-type domain-containing protein</fullName>
    </recommendedName>
</protein>